<dbReference type="EMBL" id="LXWW01000076">
    <property type="protein sequence ID" value="OAO16507.1"/>
    <property type="molecule type" value="Genomic_DNA"/>
</dbReference>
<protein>
    <submittedName>
        <fullName evidence="3">Uncharacterized protein</fullName>
    </submittedName>
</protein>
<dbReference type="Proteomes" id="UP000078348">
    <property type="component" value="Unassembled WGS sequence"/>
</dbReference>
<evidence type="ECO:0000256" key="2">
    <source>
        <dbReference type="SAM" id="SignalP"/>
    </source>
</evidence>
<dbReference type="AlphaFoldDB" id="A0A196SJZ1"/>
<evidence type="ECO:0000313" key="3">
    <source>
        <dbReference type="EMBL" id="OAO16507.1"/>
    </source>
</evidence>
<gene>
    <name evidence="3" type="ORF">AV274_1754</name>
</gene>
<evidence type="ECO:0000313" key="4">
    <source>
        <dbReference type="Proteomes" id="UP000078348"/>
    </source>
</evidence>
<keyword evidence="4" id="KW-1185">Reference proteome</keyword>
<comment type="caution">
    <text evidence="3">The sequence shown here is derived from an EMBL/GenBank/DDBJ whole genome shotgun (WGS) entry which is preliminary data.</text>
</comment>
<keyword evidence="1" id="KW-0472">Membrane</keyword>
<name>A0A196SJZ1_BLAHN</name>
<evidence type="ECO:0000256" key="1">
    <source>
        <dbReference type="SAM" id="Phobius"/>
    </source>
</evidence>
<feature type="transmembrane region" description="Helical" evidence="1">
    <location>
        <begin position="212"/>
        <end position="234"/>
    </location>
</feature>
<keyword evidence="1" id="KW-1133">Transmembrane helix</keyword>
<keyword evidence="2" id="KW-0732">Signal</keyword>
<keyword evidence="1" id="KW-0812">Transmembrane</keyword>
<accession>A0A196SJZ1</accession>
<organism evidence="3 4">
    <name type="scientific">Blastocystis sp. subtype 1 (strain ATCC 50177 / NandII)</name>
    <dbReference type="NCBI Taxonomy" id="478820"/>
    <lineage>
        <taxon>Eukaryota</taxon>
        <taxon>Sar</taxon>
        <taxon>Stramenopiles</taxon>
        <taxon>Bigyra</taxon>
        <taxon>Opalozoa</taxon>
        <taxon>Opalinata</taxon>
        <taxon>Blastocystidae</taxon>
        <taxon>Blastocystis</taxon>
    </lineage>
</organism>
<feature type="chain" id="PRO_5008274669" evidence="2">
    <location>
        <begin position="22"/>
        <end position="246"/>
    </location>
</feature>
<reference evidence="3 4" key="1">
    <citation type="submission" date="2016-05" db="EMBL/GenBank/DDBJ databases">
        <title>Nuclear genome of Blastocystis sp. subtype 1 NandII.</title>
        <authorList>
            <person name="Gentekaki E."/>
            <person name="Curtis B."/>
            <person name="Stairs C."/>
            <person name="Eme L."/>
            <person name="Herman E."/>
            <person name="Klimes V."/>
            <person name="Arias M.C."/>
            <person name="Elias M."/>
            <person name="Hilliou F."/>
            <person name="Klute M."/>
            <person name="Malik S.-B."/>
            <person name="Pightling A."/>
            <person name="Rachubinski R."/>
            <person name="Salas D."/>
            <person name="Schlacht A."/>
            <person name="Suga H."/>
            <person name="Archibald J."/>
            <person name="Ball S.G."/>
            <person name="Clark G."/>
            <person name="Dacks J."/>
            <person name="Van Der Giezen M."/>
            <person name="Tsaousis A."/>
            <person name="Roger A."/>
        </authorList>
    </citation>
    <scope>NUCLEOTIDE SEQUENCE [LARGE SCALE GENOMIC DNA]</scope>
    <source>
        <strain evidence="4">ATCC 50177 / NandII</strain>
    </source>
</reference>
<feature type="signal peptide" evidence="2">
    <location>
        <begin position="1"/>
        <end position="21"/>
    </location>
</feature>
<sequence>MKAFVTLCFILVLALSRNVYSFNAIADGFSAVEEDMNICGTYKASCTAVHGRSNTHSVEIIGEKKADLAMFILKDSYYQKQDCKEEDFTLAISHSYEAANSNAEGKKYEMIIKDVSVMCSEAFLSRFNCSEPVKPMVEYSVKNLNCTDSKGRNPFEHYIKDIGSATNVTAAFTASNMTLTTMKVSSVLDRISEEGCASAPTPSPTKAPHSMIPLWIVTGLAAAAAIVSFIVCCCRKGKQPETETLV</sequence>
<proteinExistence type="predicted"/>